<dbReference type="Pfam" id="PF00075">
    <property type="entry name" value="RNase_H"/>
    <property type="match status" value="1"/>
</dbReference>
<dbReference type="PANTHER" id="PTHR10642">
    <property type="entry name" value="RIBONUCLEASE H1"/>
    <property type="match status" value="1"/>
</dbReference>
<evidence type="ECO:0000256" key="1">
    <source>
        <dbReference type="ARBA" id="ARBA00000077"/>
    </source>
</evidence>
<dbReference type="InterPro" id="IPR037056">
    <property type="entry name" value="RNase_H1_N_sf"/>
</dbReference>
<dbReference type="PROSITE" id="PS50879">
    <property type="entry name" value="RNASE_H_1"/>
    <property type="match status" value="1"/>
</dbReference>
<evidence type="ECO:0000256" key="5">
    <source>
        <dbReference type="ARBA" id="ARBA00022722"/>
    </source>
</evidence>
<reference evidence="14" key="1">
    <citation type="submission" date="2017-02" db="UniProtKB">
        <authorList>
            <consortium name="WormBaseParasite"/>
        </authorList>
    </citation>
    <scope>IDENTIFICATION</scope>
</reference>
<dbReference type="AlphaFoldDB" id="A0A0N4T3D5"/>
<organism evidence="14">
    <name type="scientific">Brugia pahangi</name>
    <name type="common">Filarial nematode worm</name>
    <dbReference type="NCBI Taxonomy" id="6280"/>
    <lineage>
        <taxon>Eukaryota</taxon>
        <taxon>Metazoa</taxon>
        <taxon>Ecdysozoa</taxon>
        <taxon>Nematoda</taxon>
        <taxon>Chromadorea</taxon>
        <taxon>Rhabditida</taxon>
        <taxon>Spirurina</taxon>
        <taxon>Spiruromorpha</taxon>
        <taxon>Filarioidea</taxon>
        <taxon>Onchocercidae</taxon>
        <taxon>Brugia</taxon>
    </lineage>
</organism>
<evidence type="ECO:0000256" key="3">
    <source>
        <dbReference type="ARBA" id="ARBA00005300"/>
    </source>
</evidence>
<keyword evidence="6" id="KW-0479">Metal-binding</keyword>
<evidence type="ECO:0000313" key="12">
    <source>
        <dbReference type="EMBL" id="VDN83871.1"/>
    </source>
</evidence>
<dbReference type="InterPro" id="IPR009027">
    <property type="entry name" value="Ribosomal_bL9/RNase_H1_N"/>
</dbReference>
<dbReference type="FunFam" id="3.40.970.10:FF:000001">
    <property type="entry name" value="Ribonuclease H1"/>
    <property type="match status" value="2"/>
</dbReference>
<proteinExistence type="inferred from homology"/>
<comment type="catalytic activity">
    <reaction evidence="1">
        <text>Endonucleolytic cleavage to 5'-phosphomonoester.</text>
        <dbReference type="EC" id="3.1.26.4"/>
    </reaction>
</comment>
<evidence type="ECO:0000256" key="4">
    <source>
        <dbReference type="ARBA" id="ARBA00012180"/>
    </source>
</evidence>
<dbReference type="SUPFAM" id="SSF53098">
    <property type="entry name" value="Ribonuclease H-like"/>
    <property type="match status" value="1"/>
</dbReference>
<dbReference type="SUPFAM" id="SSF55658">
    <property type="entry name" value="L9 N-domain-like"/>
    <property type="match status" value="4"/>
</dbReference>
<keyword evidence="8" id="KW-0378">Hydrolase</keyword>
<keyword evidence="13" id="KW-1185">Reference proteome</keyword>
<dbReference type="Pfam" id="PF01693">
    <property type="entry name" value="Cauli_VI"/>
    <property type="match status" value="4"/>
</dbReference>
<dbReference type="Proteomes" id="UP000278627">
    <property type="component" value="Unassembled WGS sequence"/>
</dbReference>
<keyword evidence="9" id="KW-0460">Magnesium</keyword>
<dbReference type="InterPro" id="IPR002156">
    <property type="entry name" value="RNaseH_domain"/>
</dbReference>
<reference evidence="12 13" key="2">
    <citation type="submission" date="2018-11" db="EMBL/GenBank/DDBJ databases">
        <authorList>
            <consortium name="Pathogen Informatics"/>
        </authorList>
    </citation>
    <scope>NUCLEOTIDE SEQUENCE [LARGE SCALE GENOMIC DNA]</scope>
</reference>
<dbReference type="InterPro" id="IPR011320">
    <property type="entry name" value="RNase_H1_N"/>
</dbReference>
<evidence type="ECO:0000259" key="11">
    <source>
        <dbReference type="PROSITE" id="PS50879"/>
    </source>
</evidence>
<dbReference type="CDD" id="cd09280">
    <property type="entry name" value="RNase_HI_eukaryote_like"/>
    <property type="match status" value="1"/>
</dbReference>
<dbReference type="GO" id="GO:0003676">
    <property type="term" value="F:nucleic acid binding"/>
    <property type="evidence" value="ECO:0007669"/>
    <property type="project" value="InterPro"/>
</dbReference>
<dbReference type="Gene3D" id="3.30.420.10">
    <property type="entry name" value="Ribonuclease H-like superfamily/Ribonuclease H"/>
    <property type="match status" value="1"/>
</dbReference>
<dbReference type="PANTHER" id="PTHR10642:SF26">
    <property type="entry name" value="RIBONUCLEASE H1"/>
    <property type="match status" value="1"/>
</dbReference>
<name>A0A0N4T3D5_BRUPA</name>
<dbReference type="WBParaSite" id="BPAG_0000271501-mRNA-1">
    <property type="protein sequence ID" value="BPAG_0000271501-mRNA-1"/>
    <property type="gene ID" value="BPAG_0000271501"/>
</dbReference>
<gene>
    <name evidence="12" type="ORF">BPAG_LOCUS2685</name>
</gene>
<evidence type="ECO:0000313" key="14">
    <source>
        <dbReference type="WBParaSite" id="BPAG_0000271501-mRNA-1"/>
    </source>
</evidence>
<evidence type="ECO:0000256" key="9">
    <source>
        <dbReference type="ARBA" id="ARBA00022842"/>
    </source>
</evidence>
<evidence type="ECO:0000256" key="6">
    <source>
        <dbReference type="ARBA" id="ARBA00022723"/>
    </source>
</evidence>
<dbReference type="Gene3D" id="3.40.970.10">
    <property type="entry name" value="Ribonuclease H1, N-terminal domain"/>
    <property type="match status" value="4"/>
</dbReference>
<sequence length="472" mass="53821">MAEHSFYAVGHGKKPGVYEKWADVQEQAFLQIRDFPQPVYKKFATKEEAEEYVKVRRPERISLEVDEEADKFYAVARGKVVGIFTDYNEVKNHITDYPQPLYKKFEKLEEAKAYYMKYSNGEEDGNPKESKTHNTATDNNEEEQTNKGPLFYAVAHGHKTGVFKTWEECLEATKDFKGAKFKKFDNEEDAKLFVEGRNIKEADTIFVDFVDIFKGFFPTIVNIIMKMKTGYYAVARGRCTGVYKTWSECERQVKGYRNARPFSDVIFRYRKFIKQSDALAFILKNSTSNHAGDGKSSQSELSSTAELQKLSSSKPSFSQKENIWEGIPIVYTDGACSFNGQVGATAGIGVYWGEQHVDNISEPLLRGPPTNNRAELEAVIRAVQMAIQRRYRQLIVRTDSNLLIQTMNSWIHGWQKNGWKTSNGTTVKNQDLIIELNGLLKNINVRFEHVAGHVGIYGNEKADQLAREGALH</sequence>
<dbReference type="EMBL" id="UZAD01000463">
    <property type="protein sequence ID" value="VDN83871.1"/>
    <property type="molecule type" value="Genomic_DNA"/>
</dbReference>
<dbReference type="InterPro" id="IPR012337">
    <property type="entry name" value="RNaseH-like_sf"/>
</dbReference>
<dbReference type="EC" id="3.1.26.4" evidence="4"/>
<evidence type="ECO:0000256" key="10">
    <source>
        <dbReference type="SAM" id="MobiDB-lite"/>
    </source>
</evidence>
<feature type="region of interest" description="Disordered" evidence="10">
    <location>
        <begin position="119"/>
        <end position="146"/>
    </location>
</feature>
<dbReference type="InterPro" id="IPR050092">
    <property type="entry name" value="RNase_H"/>
</dbReference>
<feature type="domain" description="RNase H type-1" evidence="11">
    <location>
        <begin position="324"/>
        <end position="471"/>
    </location>
</feature>
<evidence type="ECO:0000256" key="2">
    <source>
        <dbReference type="ARBA" id="ARBA00001946"/>
    </source>
</evidence>
<dbReference type="GO" id="GO:0004523">
    <property type="term" value="F:RNA-DNA hybrid ribonuclease activity"/>
    <property type="evidence" value="ECO:0007669"/>
    <property type="project" value="UniProtKB-EC"/>
</dbReference>
<keyword evidence="5" id="KW-0540">Nuclease</keyword>
<accession>A0A0N4T3D5</accession>
<dbReference type="InterPro" id="IPR036397">
    <property type="entry name" value="RNaseH_sf"/>
</dbReference>
<dbReference type="STRING" id="6280.A0A0N4T3D5"/>
<dbReference type="GO" id="GO:0046872">
    <property type="term" value="F:metal ion binding"/>
    <property type="evidence" value="ECO:0007669"/>
    <property type="project" value="UniProtKB-KW"/>
</dbReference>
<comment type="similarity">
    <text evidence="3">Belongs to the RNase H family.</text>
</comment>
<evidence type="ECO:0000256" key="7">
    <source>
        <dbReference type="ARBA" id="ARBA00022759"/>
    </source>
</evidence>
<protein>
    <recommendedName>
        <fullName evidence="4">ribonuclease H</fullName>
        <ecNumber evidence="4">3.1.26.4</ecNumber>
    </recommendedName>
</protein>
<evidence type="ECO:0000256" key="8">
    <source>
        <dbReference type="ARBA" id="ARBA00022801"/>
    </source>
</evidence>
<comment type="cofactor">
    <cofactor evidence="2">
        <name>Mg(2+)</name>
        <dbReference type="ChEBI" id="CHEBI:18420"/>
    </cofactor>
</comment>
<dbReference type="GO" id="GO:0043137">
    <property type="term" value="P:DNA replication, removal of RNA primer"/>
    <property type="evidence" value="ECO:0007669"/>
    <property type="project" value="TreeGrafter"/>
</dbReference>
<evidence type="ECO:0000313" key="13">
    <source>
        <dbReference type="Proteomes" id="UP000278627"/>
    </source>
</evidence>
<keyword evidence="7" id="KW-0255">Endonuclease</keyword>